<evidence type="ECO:0000256" key="1">
    <source>
        <dbReference type="ARBA" id="ARBA00009986"/>
    </source>
</evidence>
<dbReference type="InterPro" id="IPR016162">
    <property type="entry name" value="Ald_DH_N"/>
</dbReference>
<dbReference type="PROSITE" id="PS00687">
    <property type="entry name" value="ALDEHYDE_DEHYDR_GLU"/>
    <property type="match status" value="1"/>
</dbReference>
<dbReference type="Pfam" id="PF00171">
    <property type="entry name" value="Aldedh"/>
    <property type="match status" value="1"/>
</dbReference>
<dbReference type="Proteomes" id="UP000278804">
    <property type="component" value="Chromosome"/>
</dbReference>
<dbReference type="SUPFAM" id="SSF53720">
    <property type="entry name" value="ALDH-like"/>
    <property type="match status" value="1"/>
</dbReference>
<dbReference type="AlphaFoldDB" id="A0A3Q8S6W0"/>
<evidence type="ECO:0000256" key="7">
    <source>
        <dbReference type="RuleBase" id="RU003345"/>
    </source>
</evidence>
<name>A0A3Q8S6W0_9FIRM</name>
<evidence type="ECO:0000259" key="8">
    <source>
        <dbReference type="Pfam" id="PF00171"/>
    </source>
</evidence>
<proteinExistence type="inferred from homology"/>
<dbReference type="RefSeq" id="WP_125163915.1">
    <property type="nucleotide sequence ID" value="NZ_CP034234.1"/>
</dbReference>
<evidence type="ECO:0000313" key="9">
    <source>
        <dbReference type="EMBL" id="AZK43698.1"/>
    </source>
</evidence>
<keyword evidence="2 4" id="KW-0560">Oxidoreductase</keyword>
<dbReference type="GO" id="GO:0005737">
    <property type="term" value="C:cytoplasm"/>
    <property type="evidence" value="ECO:0007669"/>
    <property type="project" value="TreeGrafter"/>
</dbReference>
<dbReference type="PANTHER" id="PTHR43570:SF16">
    <property type="entry name" value="ALDEHYDE DEHYDROGENASE TYPE III, ISOFORM Q"/>
    <property type="match status" value="1"/>
</dbReference>
<keyword evidence="3" id="KW-0520">NAD</keyword>
<dbReference type="EMBL" id="CP034234">
    <property type="protein sequence ID" value="AZK43698.1"/>
    <property type="molecule type" value="Genomic_DNA"/>
</dbReference>
<evidence type="ECO:0000256" key="6">
    <source>
        <dbReference type="PROSITE-ProRule" id="PRU10007"/>
    </source>
</evidence>
<keyword evidence="10" id="KW-1185">Reference proteome</keyword>
<dbReference type="InterPro" id="IPR012394">
    <property type="entry name" value="Aldehyde_DH_NAD(P)"/>
</dbReference>
<dbReference type="InterPro" id="IPR029510">
    <property type="entry name" value="Ald_DH_CS_GLU"/>
</dbReference>
<dbReference type="InterPro" id="IPR016161">
    <property type="entry name" value="Ald_DH/histidinol_DH"/>
</dbReference>
<gene>
    <name evidence="9" type="ORF">EEI45_01865</name>
</gene>
<dbReference type="FunFam" id="3.40.309.10:FF:000003">
    <property type="entry name" value="Aldehyde dehydrogenase"/>
    <property type="match status" value="1"/>
</dbReference>
<dbReference type="Gene3D" id="3.40.605.10">
    <property type="entry name" value="Aldehyde Dehydrogenase, Chain A, domain 1"/>
    <property type="match status" value="1"/>
</dbReference>
<dbReference type="KEGG" id="eri:EEI45_01865"/>
<dbReference type="InterPro" id="IPR016160">
    <property type="entry name" value="Ald_DH_CS_CYS"/>
</dbReference>
<evidence type="ECO:0000313" key="10">
    <source>
        <dbReference type="Proteomes" id="UP000278804"/>
    </source>
</evidence>
<dbReference type="PROSITE" id="PS00070">
    <property type="entry name" value="ALDEHYDE_DEHYDR_CYS"/>
    <property type="match status" value="1"/>
</dbReference>
<dbReference type="GO" id="GO:0004029">
    <property type="term" value="F:aldehyde dehydrogenase (NAD+) activity"/>
    <property type="evidence" value="ECO:0007669"/>
    <property type="project" value="TreeGrafter"/>
</dbReference>
<dbReference type="PANTHER" id="PTHR43570">
    <property type="entry name" value="ALDEHYDE DEHYDROGENASE"/>
    <property type="match status" value="1"/>
</dbReference>
<feature type="active site" evidence="5">
    <location>
        <position position="240"/>
    </location>
</feature>
<reference evidence="9 10" key="1">
    <citation type="journal article" date="2020" name="Int. J. Syst. Evol. Microbiol.">
        <title>Description of Erysipelothrix piscisicarius sp. nov., an emergent fish pathogen, and assessment of virulence using a tiger barb (Puntigrus tetrazona) infection model.</title>
        <authorList>
            <person name="Pomaranski E.K."/>
            <person name="Griffin M.J."/>
            <person name="Camus A.C."/>
            <person name="Armwood A.R."/>
            <person name="Shelley J."/>
            <person name="Waldbieser G.C."/>
            <person name="LaFrentz B.R."/>
            <person name="Garcia J.C."/>
            <person name="Yanong R."/>
            <person name="Soto E."/>
        </authorList>
    </citation>
    <scope>NUCLEOTIDE SEQUENCE [LARGE SCALE GENOMIC DNA]</scope>
    <source>
        <strain evidence="9 10">15TAL0474</strain>
    </source>
</reference>
<sequence length="452" mass="50488">MNLLEKQKRYFNLQNTKPIAFRKDALNTLETALKAYENKIYDAFKIDLAKPEMEVYTTELAVVYRSIRDAQKNLGQWMKLQRVKTPMVLVGRKSYKMYEPLGNTLIIGPFNYPLQLVLVPLVGAIAAGNTAIIKTSELTPKISSVIHTMISDFFSEDYIAVVEGDVTVNQALLKLPFDFIFFTGSTQVGKIVMQHAAEHLTPVILELGGKSPCVVTQNANITLSAQRIAWGKFLNNGQTCVAPDYILVSKKNEAALTQALIKAIKAMYGDDYQNNEDYGRIVNLKHAERLKKIIEAHQQDIVFGGKTDGTFIEPTLLSLNHAEGPAMESEIFGPILPIISFDTLEEAYSIIEKNPKPLSLYMFTESFEEQDAILNRIQFGGGCINDTILHLVNDALPFGGIGNSGIGTYHGFSSFEVFSNCKSIMKSSAIPLSVMYPPYRKTKFNLIQKIFR</sequence>
<evidence type="ECO:0000256" key="2">
    <source>
        <dbReference type="ARBA" id="ARBA00023002"/>
    </source>
</evidence>
<evidence type="ECO:0000256" key="4">
    <source>
        <dbReference type="PIRNR" id="PIRNR036492"/>
    </source>
</evidence>
<dbReference type="InterPro" id="IPR015590">
    <property type="entry name" value="Aldehyde_DH_dom"/>
</dbReference>
<protein>
    <recommendedName>
        <fullName evidence="4">Aldehyde dehydrogenase</fullName>
    </recommendedName>
</protein>
<evidence type="ECO:0000256" key="5">
    <source>
        <dbReference type="PIRSR" id="PIRSR036492-1"/>
    </source>
</evidence>
<comment type="similarity">
    <text evidence="1 4 7">Belongs to the aldehyde dehydrogenase family.</text>
</comment>
<evidence type="ECO:0000256" key="3">
    <source>
        <dbReference type="ARBA" id="ARBA00023027"/>
    </source>
</evidence>
<feature type="active site" evidence="5 6">
    <location>
        <position position="206"/>
    </location>
</feature>
<dbReference type="PIRSF" id="PIRSF036492">
    <property type="entry name" value="ALDH"/>
    <property type="match status" value="1"/>
</dbReference>
<organism evidence="9 10">
    <name type="scientific">Erysipelothrix piscisicarius</name>
    <dbReference type="NCBI Taxonomy" id="2485784"/>
    <lineage>
        <taxon>Bacteria</taxon>
        <taxon>Bacillati</taxon>
        <taxon>Bacillota</taxon>
        <taxon>Erysipelotrichia</taxon>
        <taxon>Erysipelotrichales</taxon>
        <taxon>Erysipelotrichaceae</taxon>
        <taxon>Erysipelothrix</taxon>
    </lineage>
</organism>
<dbReference type="GO" id="GO:0006081">
    <property type="term" value="P:aldehyde metabolic process"/>
    <property type="evidence" value="ECO:0007669"/>
    <property type="project" value="InterPro"/>
</dbReference>
<dbReference type="InterPro" id="IPR016163">
    <property type="entry name" value="Ald_DH_C"/>
</dbReference>
<dbReference type="Gene3D" id="3.40.309.10">
    <property type="entry name" value="Aldehyde Dehydrogenase, Chain A, domain 2"/>
    <property type="match status" value="1"/>
</dbReference>
<dbReference type="FunFam" id="3.40.605.10:FF:000004">
    <property type="entry name" value="Aldehyde dehydrogenase"/>
    <property type="match status" value="1"/>
</dbReference>
<feature type="domain" description="Aldehyde dehydrogenase" evidence="8">
    <location>
        <begin position="15"/>
        <end position="424"/>
    </location>
</feature>
<accession>A0A3Q8S6W0</accession>